<dbReference type="GO" id="GO:0016491">
    <property type="term" value="F:oxidoreductase activity"/>
    <property type="evidence" value="ECO:0007669"/>
    <property type="project" value="UniProtKB-KW"/>
</dbReference>
<dbReference type="InterPro" id="IPR036318">
    <property type="entry name" value="FAD-bd_PCMH-like_sf"/>
</dbReference>
<protein>
    <recommendedName>
        <fullName evidence="3">FAD-binding PCMH-type domain-containing protein</fullName>
    </recommendedName>
</protein>
<dbReference type="Proteomes" id="UP000663851">
    <property type="component" value="Unassembled WGS sequence"/>
</dbReference>
<comment type="caution">
    <text evidence="5">The sequence shown here is derived from an EMBL/GenBank/DDBJ whole genome shotgun (WGS) entry which is preliminary data.</text>
</comment>
<dbReference type="Proteomes" id="UP000663825">
    <property type="component" value="Unassembled WGS sequence"/>
</dbReference>
<dbReference type="AlphaFoldDB" id="A0A818B333"/>
<evidence type="ECO:0000313" key="7">
    <source>
        <dbReference type="EMBL" id="CAF4363775.1"/>
    </source>
</evidence>
<dbReference type="PANTHER" id="PTHR13878:SF91">
    <property type="entry name" value="FAD BINDING DOMAIN PROTEIN (AFU_ORTHOLOGUE AFUA_6G12070)-RELATED"/>
    <property type="match status" value="1"/>
</dbReference>
<dbReference type="InterPro" id="IPR012951">
    <property type="entry name" value="BBE"/>
</dbReference>
<evidence type="ECO:0000256" key="1">
    <source>
        <dbReference type="ARBA" id="ARBA00005466"/>
    </source>
</evidence>
<dbReference type="OrthoDB" id="9983560at2759"/>
<reference evidence="5" key="1">
    <citation type="submission" date="2021-02" db="EMBL/GenBank/DDBJ databases">
        <authorList>
            <person name="Nowell W R."/>
        </authorList>
    </citation>
    <scope>NUCLEOTIDE SEQUENCE</scope>
</reference>
<evidence type="ECO:0000256" key="2">
    <source>
        <dbReference type="ARBA" id="ARBA00023002"/>
    </source>
</evidence>
<dbReference type="Pfam" id="PF01565">
    <property type="entry name" value="FAD_binding_4"/>
    <property type="match status" value="1"/>
</dbReference>
<feature type="domain" description="FAD-binding PCMH-type" evidence="3">
    <location>
        <begin position="85"/>
        <end position="266"/>
    </location>
</feature>
<sequence>MSNSACWPNALAWQKFNESIDGRLISVRPTAAFCAGSPPNMKVCNNARSQWTNSTWRTNQAGSMQNHNWENASCSSHLGSVTCTQGSVPLLGVNATTVEHVLATIRLTSANNLRLVIKSTGHDYLGRSTAADSLLLWVHHMKNMSLLEQYKLCTGESISNAIRLDAGVQWGEVYSWLANYKLIAIGGISSTVGAIGGFLQGGGHGPLSRWKGMAADHVLEFDVVTADGQRRILNTCQNQDLFWALRGGGGQSFAVVISAVLRTFPSPSMVSTIYNISATNEIRYSRLIRDFIRFLPTLANVGYSGYFYMTDLNLNIQFFVPNGNFSLVTSIFNQFNNNNTDLQFTTNSTSLFPTFNDYFSYRTKLSGSSGDHVLFGSRLIPEAIVHQQPNRLADILVQIRGRSKTQSMIRGHFVAGGEVSKISVNNSINPAWRTALMQIIFSQGWHENTSVTEQALLALHLRTQIELLQTVAGGILSSCYLNEADPNEPHWQQKFFGTQAHYNRLKSIKKAVDPNGLFICKNCVGSDDWSSDLNCPKASIANRIHIVSFAFFVVAIVQLFQ</sequence>
<dbReference type="GO" id="GO:0071949">
    <property type="term" value="F:FAD binding"/>
    <property type="evidence" value="ECO:0007669"/>
    <property type="project" value="InterPro"/>
</dbReference>
<dbReference type="PROSITE" id="PS51387">
    <property type="entry name" value="FAD_PCMH"/>
    <property type="match status" value="1"/>
</dbReference>
<dbReference type="InterPro" id="IPR006094">
    <property type="entry name" value="Oxid_FAD_bind_N"/>
</dbReference>
<proteinExistence type="inferred from homology"/>
<dbReference type="InterPro" id="IPR016166">
    <property type="entry name" value="FAD-bd_PCMH"/>
</dbReference>
<dbReference type="Proteomes" id="UP000663833">
    <property type="component" value="Unassembled WGS sequence"/>
</dbReference>
<evidence type="ECO:0000259" key="3">
    <source>
        <dbReference type="PROSITE" id="PS51387"/>
    </source>
</evidence>
<gene>
    <name evidence="6" type="ORF">HFQ381_LOCUS4581</name>
    <name evidence="5" type="ORF">LUA448_LOCUS18541</name>
    <name evidence="4" type="ORF">TIS948_LOCUS19249</name>
    <name evidence="7" type="ORF">UJA718_LOCUS16622</name>
</gene>
<dbReference type="EMBL" id="CAJOBO010000182">
    <property type="protein sequence ID" value="CAF4154784.1"/>
    <property type="molecule type" value="Genomic_DNA"/>
</dbReference>
<dbReference type="Pfam" id="PF08031">
    <property type="entry name" value="BBE"/>
    <property type="match status" value="1"/>
</dbReference>
<evidence type="ECO:0000313" key="5">
    <source>
        <dbReference type="EMBL" id="CAF3411403.1"/>
    </source>
</evidence>
<keyword evidence="2" id="KW-0560">Oxidoreductase</keyword>
<evidence type="ECO:0000313" key="9">
    <source>
        <dbReference type="Proteomes" id="UP000663873"/>
    </source>
</evidence>
<evidence type="ECO:0000313" key="4">
    <source>
        <dbReference type="EMBL" id="CAF3310638.1"/>
    </source>
</evidence>
<dbReference type="EMBL" id="CAJNYD010002327">
    <property type="protein sequence ID" value="CAF3411403.1"/>
    <property type="molecule type" value="Genomic_DNA"/>
</dbReference>
<dbReference type="InterPro" id="IPR050432">
    <property type="entry name" value="FAD-linked_Oxidoreductases_BP"/>
</dbReference>
<dbReference type="Gene3D" id="3.30.465.10">
    <property type="match status" value="2"/>
</dbReference>
<dbReference type="Proteomes" id="UP000663873">
    <property type="component" value="Unassembled WGS sequence"/>
</dbReference>
<name>A0A818B333_9BILA</name>
<dbReference type="SUPFAM" id="SSF56176">
    <property type="entry name" value="FAD-binding/transporter-associated domain-like"/>
    <property type="match status" value="1"/>
</dbReference>
<dbReference type="EMBL" id="CAJOBP010002597">
    <property type="protein sequence ID" value="CAF4363775.1"/>
    <property type="molecule type" value="Genomic_DNA"/>
</dbReference>
<dbReference type="EMBL" id="CAJNXB010003355">
    <property type="protein sequence ID" value="CAF3310638.1"/>
    <property type="molecule type" value="Genomic_DNA"/>
</dbReference>
<keyword evidence="9" id="KW-1185">Reference proteome</keyword>
<evidence type="ECO:0000313" key="6">
    <source>
        <dbReference type="EMBL" id="CAF4154784.1"/>
    </source>
</evidence>
<dbReference type="InterPro" id="IPR016169">
    <property type="entry name" value="FAD-bd_PCMH_sub2"/>
</dbReference>
<evidence type="ECO:0000313" key="8">
    <source>
        <dbReference type="Proteomes" id="UP000663833"/>
    </source>
</evidence>
<comment type="similarity">
    <text evidence="1">Belongs to the oxygen-dependent FAD-linked oxidoreductase family.</text>
</comment>
<accession>A0A818B333</accession>
<organism evidence="5 8">
    <name type="scientific">Rotaria socialis</name>
    <dbReference type="NCBI Taxonomy" id="392032"/>
    <lineage>
        <taxon>Eukaryota</taxon>
        <taxon>Metazoa</taxon>
        <taxon>Spiralia</taxon>
        <taxon>Gnathifera</taxon>
        <taxon>Rotifera</taxon>
        <taxon>Eurotatoria</taxon>
        <taxon>Bdelloidea</taxon>
        <taxon>Philodinida</taxon>
        <taxon>Philodinidae</taxon>
        <taxon>Rotaria</taxon>
    </lineage>
</organism>
<dbReference type="PANTHER" id="PTHR13878">
    <property type="entry name" value="GULONOLACTONE OXIDASE"/>
    <property type="match status" value="1"/>
</dbReference>